<keyword evidence="2" id="KW-1185">Reference proteome</keyword>
<accession>A0ABR7CKW2</accession>
<dbReference type="Proteomes" id="UP000636891">
    <property type="component" value="Unassembled WGS sequence"/>
</dbReference>
<gene>
    <name evidence="1" type="ORF">H8S08_04150</name>
</gene>
<organism evidence="1 2">
    <name type="scientific">Alistipes hominis</name>
    <dbReference type="NCBI Taxonomy" id="2763015"/>
    <lineage>
        <taxon>Bacteria</taxon>
        <taxon>Pseudomonadati</taxon>
        <taxon>Bacteroidota</taxon>
        <taxon>Bacteroidia</taxon>
        <taxon>Bacteroidales</taxon>
        <taxon>Rikenellaceae</taxon>
        <taxon>Alistipes</taxon>
    </lineage>
</organism>
<reference evidence="1 2" key="1">
    <citation type="submission" date="2020-08" db="EMBL/GenBank/DDBJ databases">
        <title>Genome public.</title>
        <authorList>
            <person name="Liu C."/>
            <person name="Sun Q."/>
        </authorList>
    </citation>
    <scope>NUCLEOTIDE SEQUENCE [LARGE SCALE GENOMIC DNA]</scope>
    <source>
        <strain evidence="1 2">New-7</strain>
    </source>
</reference>
<proteinExistence type="predicted"/>
<comment type="caution">
    <text evidence="1">The sequence shown here is derived from an EMBL/GenBank/DDBJ whole genome shotgun (WGS) entry which is preliminary data.</text>
</comment>
<name>A0ABR7CKW2_9BACT</name>
<evidence type="ECO:0000313" key="2">
    <source>
        <dbReference type="Proteomes" id="UP000636891"/>
    </source>
</evidence>
<dbReference type="EMBL" id="JACOOK010000002">
    <property type="protein sequence ID" value="MBC5616212.1"/>
    <property type="molecule type" value="Genomic_DNA"/>
</dbReference>
<dbReference type="RefSeq" id="WP_101571844.1">
    <property type="nucleotide sequence ID" value="NZ_JACOOK010000002.1"/>
</dbReference>
<protein>
    <submittedName>
        <fullName evidence="1">Uncharacterized protein</fullName>
    </submittedName>
</protein>
<evidence type="ECO:0000313" key="1">
    <source>
        <dbReference type="EMBL" id="MBC5616212.1"/>
    </source>
</evidence>
<sequence>MDGDPGSIRNGIIEKLSNKASLNQQVFDNTFSVFGNLKEVLHEMSSEIDDTLEEAGKEARIEYRDRGKFEAQLQIADDILIFSMHSNVFEFNREHIIWQNSYVQQARENSYCGMINIYNFLSDSFRYNRSADEGYLIGRIFINREMQYFVEGKRQISMRHNSFGTQRIDRAALLNIIENAIDYTVDFDLLVPPYDAVKVVTVDQLNTKIENSKMQTGKRLGYKFNSDDI</sequence>